<dbReference type="AlphaFoldDB" id="A0A448DYB1"/>
<proteinExistence type="predicted"/>
<reference evidence="1 2" key="1">
    <citation type="submission" date="2018-12" db="EMBL/GenBank/DDBJ databases">
        <authorList>
            <consortium name="Pathogen Informatics"/>
        </authorList>
    </citation>
    <scope>NUCLEOTIDE SEQUENCE [LARGE SCALE GENOMIC DNA]</scope>
    <source>
        <strain evidence="1 2">NCTC9428</strain>
    </source>
</reference>
<protein>
    <submittedName>
        <fullName evidence="1">Uncharacterized protein</fullName>
    </submittedName>
</protein>
<evidence type="ECO:0000313" key="1">
    <source>
        <dbReference type="EMBL" id="VEF11777.1"/>
    </source>
</evidence>
<accession>A0A448DYB1</accession>
<dbReference type="EMBL" id="LR134318">
    <property type="protein sequence ID" value="VEF11777.1"/>
    <property type="molecule type" value="Genomic_DNA"/>
</dbReference>
<evidence type="ECO:0000313" key="2">
    <source>
        <dbReference type="Proteomes" id="UP000281909"/>
    </source>
</evidence>
<sequence length="46" mass="5215">MQKSLHYSSQSSLVDSLYLGPYVLNDSEKMFESVFLWGPMISAITN</sequence>
<organism evidence="1 2">
    <name type="scientific">Pseudomonas fluorescens</name>
    <dbReference type="NCBI Taxonomy" id="294"/>
    <lineage>
        <taxon>Bacteria</taxon>
        <taxon>Pseudomonadati</taxon>
        <taxon>Pseudomonadota</taxon>
        <taxon>Gammaproteobacteria</taxon>
        <taxon>Pseudomonadales</taxon>
        <taxon>Pseudomonadaceae</taxon>
        <taxon>Pseudomonas</taxon>
    </lineage>
</organism>
<gene>
    <name evidence="1" type="ORF">NCTC9428_03400</name>
</gene>
<name>A0A448DYB1_PSEFL</name>
<dbReference type="Proteomes" id="UP000281909">
    <property type="component" value="Chromosome"/>
</dbReference>